<protein>
    <submittedName>
        <fullName evidence="3">Uncharacterized protein</fullName>
    </submittedName>
</protein>
<dbReference type="Gene3D" id="2.60.40.10">
    <property type="entry name" value="Immunoglobulins"/>
    <property type="match status" value="1"/>
</dbReference>
<dbReference type="Proteomes" id="UP000694409">
    <property type="component" value="Unassembled WGS sequence"/>
</dbReference>
<dbReference type="GeneTree" id="ENSGT01030000239279"/>
<name>A0A8C9NEB6_SERCA</name>
<evidence type="ECO:0000256" key="1">
    <source>
        <dbReference type="SAM" id="MobiDB-lite"/>
    </source>
</evidence>
<evidence type="ECO:0000313" key="4">
    <source>
        <dbReference type="Proteomes" id="UP000694409"/>
    </source>
</evidence>
<feature type="region of interest" description="Disordered" evidence="1">
    <location>
        <begin position="69"/>
        <end position="98"/>
    </location>
</feature>
<dbReference type="SUPFAM" id="SSF48726">
    <property type="entry name" value="Immunoglobulin"/>
    <property type="match status" value="1"/>
</dbReference>
<dbReference type="AlphaFoldDB" id="A0A8C9NEB6"/>
<evidence type="ECO:0000313" key="3">
    <source>
        <dbReference type="Ensembl" id="ENSSCAP00000017539.1"/>
    </source>
</evidence>
<accession>A0A8C9NEB6</accession>
<evidence type="ECO:0000256" key="2">
    <source>
        <dbReference type="SAM" id="SignalP"/>
    </source>
</evidence>
<dbReference type="InterPro" id="IPR036179">
    <property type="entry name" value="Ig-like_dom_sf"/>
</dbReference>
<dbReference type="Ensembl" id="ENSSCAT00000019639.1">
    <property type="protein sequence ID" value="ENSSCAP00000017539.1"/>
    <property type="gene ID" value="ENSSCAG00000012727.1"/>
</dbReference>
<keyword evidence="2" id="KW-0732">Signal</keyword>
<dbReference type="InterPro" id="IPR013783">
    <property type="entry name" value="Ig-like_fold"/>
</dbReference>
<reference evidence="3" key="2">
    <citation type="submission" date="2025-09" db="UniProtKB">
        <authorList>
            <consortium name="Ensembl"/>
        </authorList>
    </citation>
    <scope>IDENTIFICATION</scope>
</reference>
<proteinExistence type="predicted"/>
<keyword evidence="4" id="KW-1185">Reference proteome</keyword>
<organism evidence="3 4">
    <name type="scientific">Serinus canaria</name>
    <name type="common">Island canary</name>
    <name type="synonym">Fringilla canaria</name>
    <dbReference type="NCBI Taxonomy" id="9135"/>
    <lineage>
        <taxon>Eukaryota</taxon>
        <taxon>Metazoa</taxon>
        <taxon>Chordata</taxon>
        <taxon>Craniata</taxon>
        <taxon>Vertebrata</taxon>
        <taxon>Euteleostomi</taxon>
        <taxon>Archelosauria</taxon>
        <taxon>Archosauria</taxon>
        <taxon>Dinosauria</taxon>
        <taxon>Saurischia</taxon>
        <taxon>Theropoda</taxon>
        <taxon>Coelurosauria</taxon>
        <taxon>Aves</taxon>
        <taxon>Neognathae</taxon>
        <taxon>Neoaves</taxon>
        <taxon>Telluraves</taxon>
        <taxon>Australaves</taxon>
        <taxon>Passeriformes</taxon>
        <taxon>Passeroidea</taxon>
        <taxon>Fringillidae</taxon>
        <taxon>Carduelinae</taxon>
        <taxon>Serinus</taxon>
    </lineage>
</organism>
<feature type="signal peptide" evidence="2">
    <location>
        <begin position="1"/>
        <end position="18"/>
    </location>
</feature>
<feature type="chain" id="PRO_5034952447" evidence="2">
    <location>
        <begin position="19"/>
        <end position="148"/>
    </location>
</feature>
<sequence length="148" mass="15518">MKLKFVPFVSLAVAAVRGQLQQEPFLEIVEGTSISIKCSHPNIKTGDFIYFYRQLPGQSPELLAMTTKAPKEVRAPKGRMSPDSASHRTAAGCPSASASRPPATAAAAALSVLCKAQSCSLRAPGLGADQAAALTGTQELIHGVLLHH</sequence>
<reference evidence="3" key="1">
    <citation type="submission" date="2025-08" db="UniProtKB">
        <authorList>
            <consortium name="Ensembl"/>
        </authorList>
    </citation>
    <scope>IDENTIFICATION</scope>
</reference>